<sequence length="77" mass="8634">MTNDRTWTYADITSEAERQIRRARADADDAVSAATRIMHSDFAMGAYLFWMGLTEGTHNADDIVRLKALVKDPLSSN</sequence>
<reference evidence="1 2" key="1">
    <citation type="submission" date="2020-04" db="EMBL/GenBank/DDBJ databases">
        <authorList>
            <person name="De Canck E."/>
        </authorList>
    </citation>
    <scope>NUCLEOTIDE SEQUENCE [LARGE SCALE GENOMIC DNA]</scope>
    <source>
        <strain evidence="1 2">LMG 29542</strain>
    </source>
</reference>
<gene>
    <name evidence="1" type="ORF">LMG29542_02481</name>
</gene>
<accession>A0A6J5DN04</accession>
<dbReference type="Proteomes" id="UP000494363">
    <property type="component" value="Unassembled WGS sequence"/>
</dbReference>
<organism evidence="1 2">
    <name type="scientific">Paraburkholderia humisilvae</name>
    <dbReference type="NCBI Taxonomy" id="627669"/>
    <lineage>
        <taxon>Bacteria</taxon>
        <taxon>Pseudomonadati</taxon>
        <taxon>Pseudomonadota</taxon>
        <taxon>Betaproteobacteria</taxon>
        <taxon>Burkholderiales</taxon>
        <taxon>Burkholderiaceae</taxon>
        <taxon>Paraburkholderia</taxon>
    </lineage>
</organism>
<keyword evidence="2" id="KW-1185">Reference proteome</keyword>
<dbReference type="RefSeq" id="WP_175226737.1">
    <property type="nucleotide sequence ID" value="NZ_CADIKH010000009.1"/>
</dbReference>
<evidence type="ECO:0000313" key="2">
    <source>
        <dbReference type="Proteomes" id="UP000494363"/>
    </source>
</evidence>
<protein>
    <submittedName>
        <fullName evidence="1">Uncharacterized protein</fullName>
    </submittedName>
</protein>
<proteinExistence type="predicted"/>
<name>A0A6J5DN04_9BURK</name>
<dbReference type="EMBL" id="CADIKH010000009">
    <property type="protein sequence ID" value="CAB3754894.1"/>
    <property type="molecule type" value="Genomic_DNA"/>
</dbReference>
<dbReference type="AlphaFoldDB" id="A0A6J5DN04"/>
<evidence type="ECO:0000313" key="1">
    <source>
        <dbReference type="EMBL" id="CAB3754894.1"/>
    </source>
</evidence>